<sequence>MEIAMWSRCGCCPNGEQVAETLKRKPQWLKSGGSFFTRIISRIMEKESILSTNSKDRNRNDMIIVEAEGLLLHKKALCMIYQYFYIAIRQGLGERNSTVSSLANGIGKNLSAIPDVFFVIAQNVGRYSVMHYNIE</sequence>
<dbReference type="Proteomes" id="UP000887116">
    <property type="component" value="Unassembled WGS sequence"/>
</dbReference>
<reference evidence="1" key="1">
    <citation type="submission" date="2020-07" db="EMBL/GenBank/DDBJ databases">
        <title>Multicomponent nature underlies the extraordinary mechanical properties of spider dragline silk.</title>
        <authorList>
            <person name="Kono N."/>
            <person name="Nakamura H."/>
            <person name="Mori M."/>
            <person name="Yoshida Y."/>
            <person name="Ohtoshi R."/>
            <person name="Malay A.D."/>
            <person name="Moran D.A.P."/>
            <person name="Tomita M."/>
            <person name="Numata K."/>
            <person name="Arakawa K."/>
        </authorList>
    </citation>
    <scope>NUCLEOTIDE SEQUENCE</scope>
</reference>
<comment type="caution">
    <text evidence="1">The sequence shown here is derived from an EMBL/GenBank/DDBJ whole genome shotgun (WGS) entry which is preliminary data.</text>
</comment>
<gene>
    <name evidence="1" type="ORF">TNCT_427971</name>
</gene>
<organism evidence="1 2">
    <name type="scientific">Trichonephila clavata</name>
    <name type="common">Joro spider</name>
    <name type="synonym">Nephila clavata</name>
    <dbReference type="NCBI Taxonomy" id="2740835"/>
    <lineage>
        <taxon>Eukaryota</taxon>
        <taxon>Metazoa</taxon>
        <taxon>Ecdysozoa</taxon>
        <taxon>Arthropoda</taxon>
        <taxon>Chelicerata</taxon>
        <taxon>Arachnida</taxon>
        <taxon>Araneae</taxon>
        <taxon>Araneomorphae</taxon>
        <taxon>Entelegynae</taxon>
        <taxon>Araneoidea</taxon>
        <taxon>Nephilidae</taxon>
        <taxon>Trichonephila</taxon>
    </lineage>
</organism>
<name>A0A8X6GNY4_TRICU</name>
<accession>A0A8X6GNY4</accession>
<dbReference type="AlphaFoldDB" id="A0A8X6GNY4"/>
<proteinExistence type="predicted"/>
<evidence type="ECO:0000313" key="1">
    <source>
        <dbReference type="EMBL" id="GFR05900.1"/>
    </source>
</evidence>
<dbReference type="EMBL" id="BMAO01006079">
    <property type="protein sequence ID" value="GFR05900.1"/>
    <property type="molecule type" value="Genomic_DNA"/>
</dbReference>
<protein>
    <submittedName>
        <fullName evidence="1">Uncharacterized protein</fullName>
    </submittedName>
</protein>
<keyword evidence="2" id="KW-1185">Reference proteome</keyword>
<evidence type="ECO:0000313" key="2">
    <source>
        <dbReference type="Proteomes" id="UP000887116"/>
    </source>
</evidence>